<evidence type="ECO:0000256" key="1">
    <source>
        <dbReference type="SAM" id="MobiDB-lite"/>
    </source>
</evidence>
<evidence type="ECO:0000256" key="2">
    <source>
        <dbReference type="SAM" id="SignalP"/>
    </source>
</evidence>
<organism evidence="3 4">
    <name type="scientific">Ustilago bromivora</name>
    <dbReference type="NCBI Taxonomy" id="307758"/>
    <lineage>
        <taxon>Eukaryota</taxon>
        <taxon>Fungi</taxon>
        <taxon>Dikarya</taxon>
        <taxon>Basidiomycota</taxon>
        <taxon>Ustilaginomycotina</taxon>
        <taxon>Ustilaginomycetes</taxon>
        <taxon>Ustilaginales</taxon>
        <taxon>Ustilaginaceae</taxon>
        <taxon>Ustilago</taxon>
    </lineage>
</organism>
<feature type="signal peptide" evidence="2">
    <location>
        <begin position="1"/>
        <end position="28"/>
    </location>
</feature>
<feature type="region of interest" description="Disordered" evidence="1">
    <location>
        <begin position="86"/>
        <end position="108"/>
    </location>
</feature>
<feature type="region of interest" description="Disordered" evidence="1">
    <location>
        <begin position="252"/>
        <end position="276"/>
    </location>
</feature>
<protein>
    <submittedName>
        <fullName evidence="3">Uncharacterized protein</fullName>
    </submittedName>
</protein>
<dbReference type="Proteomes" id="UP000179920">
    <property type="component" value="Chromosome XV"/>
</dbReference>
<feature type="region of interest" description="Disordered" evidence="1">
    <location>
        <begin position="49"/>
        <end position="68"/>
    </location>
</feature>
<sequence length="428" mass="48077">MDSLFGLSKMMCRWMHIHLLHLLNFTTSSHWCAMLFINKVFEAGSWDVSLPSSPTPPSNTEQEQGAPPALSLAMGSSTILPCPSPVTSPINQMSDTPSTQTTRPANNGTKKNFVWQAQDIERLVDTIYINESYQHTILPSCHDEANEPANKLHKDMVYRDLSRLLFPTRSVDPSCIKFKVCWLQETYHREKKALLLTGAGTLLKDMDATNPSYMSWVALSAKYPWFEKMHEMMNKCMLAGLAVLHTTPSLDVTGNEDSDHVLPSSDPMEESSDADLSHAVHAHNLPPIHDLVDAAPRNAGDYPDFDISTPPPHPIQLDALVSSLSTFSNQASPLQANGYKHKHINVEQKQDSLAEAFYRSSIESLSIHLKLAQEHTKQEAECTKQEELWLQHECEEREHEECVCLEDHNVFIEMMCMMVTQQQGGPSP</sequence>
<accession>A0A1K0GAG8</accession>
<name>A0A1K0GAG8_9BASI</name>
<reference evidence="4" key="1">
    <citation type="submission" date="2016-04" db="EMBL/GenBank/DDBJ databases">
        <authorList>
            <person name="Guldener U."/>
            <person name="Guldener U."/>
        </authorList>
    </citation>
    <scope>NUCLEOTIDE SEQUENCE [LARGE SCALE GENOMIC DNA]</scope>
    <source>
        <strain evidence="4">UB2112</strain>
    </source>
</reference>
<keyword evidence="2" id="KW-0732">Signal</keyword>
<dbReference type="EMBL" id="LT558131">
    <property type="protein sequence ID" value="SAM84896.1"/>
    <property type="molecule type" value="Genomic_DNA"/>
</dbReference>
<feature type="chain" id="PRO_5009664263" evidence="2">
    <location>
        <begin position="29"/>
        <end position="428"/>
    </location>
</feature>
<proteinExistence type="predicted"/>
<evidence type="ECO:0000313" key="3">
    <source>
        <dbReference type="EMBL" id="SAM84896.1"/>
    </source>
</evidence>
<gene>
    <name evidence="3" type="ORF">UBRO_20860</name>
</gene>
<evidence type="ECO:0000313" key="4">
    <source>
        <dbReference type="Proteomes" id="UP000179920"/>
    </source>
</evidence>
<dbReference type="OrthoDB" id="3211402at2759"/>
<dbReference type="AlphaFoldDB" id="A0A1K0GAG8"/>